<organism evidence="2 3">
    <name type="scientific">Mycetomoellerius zeteki</name>
    <dbReference type="NCBI Taxonomy" id="64791"/>
    <lineage>
        <taxon>Eukaryota</taxon>
        <taxon>Metazoa</taxon>
        <taxon>Ecdysozoa</taxon>
        <taxon>Arthropoda</taxon>
        <taxon>Hexapoda</taxon>
        <taxon>Insecta</taxon>
        <taxon>Pterygota</taxon>
        <taxon>Neoptera</taxon>
        <taxon>Endopterygota</taxon>
        <taxon>Hymenoptera</taxon>
        <taxon>Apocrita</taxon>
        <taxon>Aculeata</taxon>
        <taxon>Formicoidea</taxon>
        <taxon>Formicidae</taxon>
        <taxon>Myrmicinae</taxon>
        <taxon>Mycetomoellerius</taxon>
    </lineage>
</organism>
<reference evidence="2 3" key="1">
    <citation type="submission" date="2015-09" db="EMBL/GenBank/DDBJ databases">
        <title>Trachymyrmex zeteki WGS genome.</title>
        <authorList>
            <person name="Nygaard S."/>
            <person name="Hu H."/>
            <person name="Boomsma J."/>
            <person name="Zhang G."/>
        </authorList>
    </citation>
    <scope>NUCLEOTIDE SEQUENCE [LARGE SCALE GENOMIC DNA]</scope>
    <source>
        <strain evidence="2">Tzet28-1</strain>
        <tissue evidence="2">Whole body</tissue>
    </source>
</reference>
<evidence type="ECO:0000313" key="2">
    <source>
        <dbReference type="EMBL" id="KYQ58893.1"/>
    </source>
</evidence>
<evidence type="ECO:0000256" key="1">
    <source>
        <dbReference type="SAM" id="MobiDB-lite"/>
    </source>
</evidence>
<sequence length="252" mass="28888">MNAYRSDPNTRVACMMYVPRTRHPTIHKRRAKKHWSEKEIIGRERKRGREKKENDIAREEERKIEADPTRTERAAGVDERARGNGRDEKERRYARKERRNDIEREQKREAARVKAGGRERRRASACPAEGARRPHMCSETNVRSECRLLPIIRCRGVPLCARGWSADSVPRFYAARQPGPVRVNNRAARLELNPRKPSENPGLRPESRERTSPSSAARPTKRIVCIRGAERVAAGHSPPINEGEARAAPPVF</sequence>
<feature type="region of interest" description="Disordered" evidence="1">
    <location>
        <begin position="184"/>
        <end position="223"/>
    </location>
</feature>
<dbReference type="AlphaFoldDB" id="A0A151XET6"/>
<dbReference type="EMBL" id="KQ982215">
    <property type="protein sequence ID" value="KYQ58893.1"/>
    <property type="molecule type" value="Genomic_DNA"/>
</dbReference>
<name>A0A151XET6_9HYME</name>
<feature type="compositionally biased region" description="Basic and acidic residues" evidence="1">
    <location>
        <begin position="34"/>
        <end position="43"/>
    </location>
</feature>
<accession>A0A151XET6</accession>
<gene>
    <name evidence="2" type="ORF">ALC60_02049</name>
</gene>
<feature type="compositionally biased region" description="Basic and acidic residues" evidence="1">
    <location>
        <begin position="98"/>
        <end position="118"/>
    </location>
</feature>
<feature type="compositionally biased region" description="Basic and acidic residues" evidence="1">
    <location>
        <begin position="50"/>
        <end position="91"/>
    </location>
</feature>
<feature type="compositionally biased region" description="Basic and acidic residues" evidence="1">
    <location>
        <begin position="188"/>
        <end position="198"/>
    </location>
</feature>
<feature type="compositionally biased region" description="Basic residues" evidence="1">
    <location>
        <begin position="23"/>
        <end position="33"/>
    </location>
</feature>
<proteinExistence type="predicted"/>
<dbReference type="Proteomes" id="UP000075809">
    <property type="component" value="Unassembled WGS sequence"/>
</dbReference>
<evidence type="ECO:0000313" key="3">
    <source>
        <dbReference type="Proteomes" id="UP000075809"/>
    </source>
</evidence>
<protein>
    <submittedName>
        <fullName evidence="2">Uncharacterized protein</fullName>
    </submittedName>
</protein>
<keyword evidence="3" id="KW-1185">Reference proteome</keyword>
<feature type="region of interest" description="Disordered" evidence="1">
    <location>
        <begin position="23"/>
        <end position="127"/>
    </location>
</feature>